<protein>
    <submittedName>
        <fullName evidence="6">Uncharacterized protein</fullName>
    </submittedName>
</protein>
<organism evidence="6 7">
    <name type="scientific">Nothoprocta perdicaria</name>
    <name type="common">Chilean tinamou</name>
    <name type="synonym">Crypturus perdicarius</name>
    <dbReference type="NCBI Taxonomy" id="30464"/>
    <lineage>
        <taxon>Eukaryota</taxon>
        <taxon>Metazoa</taxon>
        <taxon>Chordata</taxon>
        <taxon>Craniata</taxon>
        <taxon>Vertebrata</taxon>
        <taxon>Euteleostomi</taxon>
        <taxon>Archelosauria</taxon>
        <taxon>Archosauria</taxon>
        <taxon>Dinosauria</taxon>
        <taxon>Saurischia</taxon>
        <taxon>Theropoda</taxon>
        <taxon>Coelurosauria</taxon>
        <taxon>Aves</taxon>
        <taxon>Palaeognathae</taxon>
        <taxon>Tinamiformes</taxon>
        <taxon>Tinamidae</taxon>
        <taxon>Nothoprocta</taxon>
    </lineage>
</organism>
<evidence type="ECO:0000313" key="7">
    <source>
        <dbReference type="Proteomes" id="UP000694420"/>
    </source>
</evidence>
<evidence type="ECO:0000256" key="5">
    <source>
        <dbReference type="ARBA" id="ARBA00023180"/>
    </source>
</evidence>
<dbReference type="Proteomes" id="UP000694420">
    <property type="component" value="Unplaced"/>
</dbReference>
<evidence type="ECO:0000313" key="6">
    <source>
        <dbReference type="Ensembl" id="ENSNPEP00000018862.1"/>
    </source>
</evidence>
<evidence type="ECO:0000256" key="2">
    <source>
        <dbReference type="ARBA" id="ARBA00009122"/>
    </source>
</evidence>
<accession>A0A8C6ZPP1</accession>
<sequence length="358" mass="40347">MSILISPTPGSQTSTMWTCCGIHALLEDVYPPLWDSVPENLLDFPVEGDKIVINAWNYRERLGAYKTLLNASAKYFSPFGSQNFANILWGLALQHGWQFHTGRLADPSSVTSCGYQAGDLLCISIRSWWACMNYYLSMIPFLGAVEAGLFGELPYEIEIIPPEELREDFCYSVADCRSRIPKLMDEWKIPTTESSFSLDDALHHMWKAHVASIAHALPKLIYLSDPEANFGEDWANGVDFIAATHFSTDLWNTHHFQAFLPQRMLVEGDVIPFIHDFSPQQNKVLFSLMSRCVSFQGGLLLKLWRKAMSTEAGRELGRKMIEDLVASQEFNPMEIYDDVKGGDLAAPSFLTKNSISID</sequence>
<comment type="subcellular location">
    <subcellularLocation>
        <location evidence="1">Secreted</location>
    </subcellularLocation>
</comment>
<evidence type="ECO:0000256" key="3">
    <source>
        <dbReference type="ARBA" id="ARBA00022525"/>
    </source>
</evidence>
<name>A0A8C6ZPP1_NOTPE</name>
<reference evidence="6" key="1">
    <citation type="submission" date="2025-08" db="UniProtKB">
        <authorList>
            <consortium name="Ensembl"/>
        </authorList>
    </citation>
    <scope>IDENTIFICATION</scope>
</reference>
<dbReference type="InterPro" id="IPR008499">
    <property type="entry name" value="Leg1"/>
</dbReference>
<dbReference type="AlphaFoldDB" id="A0A8C6ZPP1"/>
<keyword evidence="5" id="KW-0325">Glycoprotein</keyword>
<evidence type="ECO:0000256" key="4">
    <source>
        <dbReference type="ARBA" id="ARBA00022729"/>
    </source>
</evidence>
<keyword evidence="7" id="KW-1185">Reference proteome</keyword>
<keyword evidence="4" id="KW-0732">Signal</keyword>
<comment type="similarity">
    <text evidence="2">Belongs to the LEG1 family.</text>
</comment>
<gene>
    <name evidence="6" type="primary">CUNH6orf58</name>
</gene>
<dbReference type="Pfam" id="PF05612">
    <property type="entry name" value="Leg1"/>
    <property type="match status" value="1"/>
</dbReference>
<keyword evidence="3" id="KW-0964">Secreted</keyword>
<reference evidence="6" key="2">
    <citation type="submission" date="2025-09" db="UniProtKB">
        <authorList>
            <consortium name="Ensembl"/>
        </authorList>
    </citation>
    <scope>IDENTIFICATION</scope>
</reference>
<dbReference type="PANTHER" id="PTHR18820:SF1">
    <property type="entry name" value="PROTEIN LEG1 HOMOLOG"/>
    <property type="match status" value="1"/>
</dbReference>
<proteinExistence type="inferred from homology"/>
<dbReference type="GO" id="GO:0005615">
    <property type="term" value="C:extracellular space"/>
    <property type="evidence" value="ECO:0007669"/>
    <property type="project" value="TreeGrafter"/>
</dbReference>
<dbReference type="PANTHER" id="PTHR18820">
    <property type="entry name" value="LEG1"/>
    <property type="match status" value="1"/>
</dbReference>
<evidence type="ECO:0000256" key="1">
    <source>
        <dbReference type="ARBA" id="ARBA00004613"/>
    </source>
</evidence>
<dbReference type="Ensembl" id="ENSNPET00000019347.1">
    <property type="protein sequence ID" value="ENSNPEP00000018862.1"/>
    <property type="gene ID" value="ENSNPEG00000014063.1"/>
</dbReference>